<name>A0A936Z5A3_9BURK</name>
<sequence>MNTNPLLGQVLGGLFGQAMRQRGMRGGMGGGMGGGLGGGTGGGMGGALGGIALGSVLAGMMRGRGQGQPMGVPGGKRPYANQTALLVMLLPLAMRWVQRNGGMDGVLDKFRQKGLGRQAQSWMSTGDNETIDSGSVEQVVGREELQQMAQRLGVPEEQVAQAFAEIMPEMVDKLTPDGRMPQEADAVLDESTRTLEKEIEDVQYREVSPPQ</sequence>
<gene>
    <name evidence="2" type="ORF">JJ685_28385</name>
</gene>
<dbReference type="Proteomes" id="UP000599109">
    <property type="component" value="Unassembled WGS sequence"/>
</dbReference>
<comment type="caution">
    <text evidence="2">The sequence shown here is derived from an EMBL/GenBank/DDBJ whole genome shotgun (WGS) entry which is preliminary data.</text>
</comment>
<keyword evidence="1" id="KW-1133">Transmembrane helix</keyword>
<dbReference type="EMBL" id="JAEQNE010000012">
    <property type="protein sequence ID" value="MBL0395083.1"/>
    <property type="molecule type" value="Genomic_DNA"/>
</dbReference>
<evidence type="ECO:0000313" key="3">
    <source>
        <dbReference type="Proteomes" id="UP000599109"/>
    </source>
</evidence>
<keyword evidence="3" id="KW-1185">Reference proteome</keyword>
<feature type="transmembrane region" description="Helical" evidence="1">
    <location>
        <begin position="36"/>
        <end position="58"/>
    </location>
</feature>
<dbReference type="SUPFAM" id="SSF140804">
    <property type="entry name" value="YidB-like"/>
    <property type="match status" value="1"/>
</dbReference>
<dbReference type="Gene3D" id="1.10.10.690">
    <property type="entry name" value="YidB-like"/>
    <property type="match status" value="1"/>
</dbReference>
<proteinExistence type="predicted"/>
<dbReference type="InterPro" id="IPR045372">
    <property type="entry name" value="YidB"/>
</dbReference>
<organism evidence="2 3">
    <name type="scientific">Ramlibacter monticola</name>
    <dbReference type="NCBI Taxonomy" id="1926872"/>
    <lineage>
        <taxon>Bacteria</taxon>
        <taxon>Pseudomonadati</taxon>
        <taxon>Pseudomonadota</taxon>
        <taxon>Betaproteobacteria</taxon>
        <taxon>Burkholderiales</taxon>
        <taxon>Comamonadaceae</taxon>
        <taxon>Ramlibacter</taxon>
    </lineage>
</organism>
<dbReference type="RefSeq" id="WP_201677757.1">
    <property type="nucleotide sequence ID" value="NZ_JAEQNE010000012.1"/>
</dbReference>
<dbReference type="InterPro" id="IPR027405">
    <property type="entry name" value="YidB-like"/>
</dbReference>
<protein>
    <submittedName>
        <fullName evidence="2">DUF937 domain-containing protein</fullName>
    </submittedName>
</protein>
<evidence type="ECO:0000256" key="1">
    <source>
        <dbReference type="SAM" id="Phobius"/>
    </source>
</evidence>
<evidence type="ECO:0000313" key="2">
    <source>
        <dbReference type="EMBL" id="MBL0395083.1"/>
    </source>
</evidence>
<accession>A0A936Z5A3</accession>
<keyword evidence="1" id="KW-0812">Transmembrane</keyword>
<keyword evidence="1" id="KW-0472">Membrane</keyword>
<reference evidence="2 3" key="1">
    <citation type="journal article" date="2017" name="Int. J. Syst. Evol. Microbiol.">
        <title>Ramlibacter monticola sp. nov., isolated from forest soil.</title>
        <authorList>
            <person name="Chaudhary D.K."/>
            <person name="Kim J."/>
        </authorList>
    </citation>
    <scope>NUCLEOTIDE SEQUENCE [LARGE SCALE GENOMIC DNA]</scope>
    <source>
        <strain evidence="2 3">KACC 19175</strain>
    </source>
</reference>
<dbReference type="Pfam" id="PF20159">
    <property type="entry name" value="YidB"/>
    <property type="match status" value="1"/>
</dbReference>
<dbReference type="AlphaFoldDB" id="A0A936Z5A3"/>